<feature type="transmembrane region" description="Helical" evidence="8">
    <location>
        <begin position="267"/>
        <end position="287"/>
    </location>
</feature>
<proteinExistence type="inferred from homology"/>
<feature type="transmembrane region" description="Helical" evidence="8">
    <location>
        <begin position="151"/>
        <end position="176"/>
    </location>
</feature>
<gene>
    <name evidence="9" type="ORF">J5Y10_09505</name>
</gene>
<feature type="transmembrane region" description="Helical" evidence="8">
    <location>
        <begin position="201"/>
        <end position="234"/>
    </location>
</feature>
<dbReference type="Pfam" id="PF01594">
    <property type="entry name" value="AI-2E_transport"/>
    <property type="match status" value="1"/>
</dbReference>
<evidence type="ECO:0000313" key="9">
    <source>
        <dbReference type="EMBL" id="MBP0493013.1"/>
    </source>
</evidence>
<evidence type="ECO:0000256" key="8">
    <source>
        <dbReference type="SAM" id="Phobius"/>
    </source>
</evidence>
<organism evidence="9 10">
    <name type="scientific">Roseomonas indoligenes</name>
    <dbReference type="NCBI Taxonomy" id="2820811"/>
    <lineage>
        <taxon>Bacteria</taxon>
        <taxon>Pseudomonadati</taxon>
        <taxon>Pseudomonadota</taxon>
        <taxon>Alphaproteobacteria</taxon>
        <taxon>Acetobacterales</taxon>
        <taxon>Roseomonadaceae</taxon>
        <taxon>Roseomonas</taxon>
    </lineage>
</organism>
<feature type="transmembrane region" description="Helical" evidence="8">
    <location>
        <begin position="64"/>
        <end position="83"/>
    </location>
</feature>
<dbReference type="RefSeq" id="WP_209372944.1">
    <property type="nucleotide sequence ID" value="NZ_JAGIZA010000004.1"/>
</dbReference>
<dbReference type="PROSITE" id="PS51257">
    <property type="entry name" value="PROKAR_LIPOPROTEIN"/>
    <property type="match status" value="1"/>
</dbReference>
<keyword evidence="4" id="KW-1003">Cell membrane</keyword>
<dbReference type="PANTHER" id="PTHR21716:SF67">
    <property type="entry name" value="TRANSPORT PROTEIN YDIK-RELATED"/>
    <property type="match status" value="1"/>
</dbReference>
<evidence type="ECO:0000256" key="3">
    <source>
        <dbReference type="ARBA" id="ARBA00022448"/>
    </source>
</evidence>
<evidence type="ECO:0000256" key="6">
    <source>
        <dbReference type="ARBA" id="ARBA00022989"/>
    </source>
</evidence>
<keyword evidence="10" id="KW-1185">Reference proteome</keyword>
<evidence type="ECO:0000256" key="4">
    <source>
        <dbReference type="ARBA" id="ARBA00022475"/>
    </source>
</evidence>
<feature type="transmembrane region" description="Helical" evidence="8">
    <location>
        <begin position="307"/>
        <end position="340"/>
    </location>
</feature>
<evidence type="ECO:0000256" key="5">
    <source>
        <dbReference type="ARBA" id="ARBA00022692"/>
    </source>
</evidence>
<feature type="transmembrane region" description="Helical" evidence="8">
    <location>
        <begin position="34"/>
        <end position="52"/>
    </location>
</feature>
<evidence type="ECO:0000256" key="7">
    <source>
        <dbReference type="ARBA" id="ARBA00023136"/>
    </source>
</evidence>
<feature type="transmembrane region" description="Helical" evidence="8">
    <location>
        <begin position="7"/>
        <end position="28"/>
    </location>
</feature>
<evidence type="ECO:0000313" key="10">
    <source>
        <dbReference type="Proteomes" id="UP000677537"/>
    </source>
</evidence>
<evidence type="ECO:0000256" key="1">
    <source>
        <dbReference type="ARBA" id="ARBA00004651"/>
    </source>
</evidence>
<dbReference type="GO" id="GO:0005886">
    <property type="term" value="C:plasma membrane"/>
    <property type="evidence" value="ECO:0007669"/>
    <property type="project" value="UniProtKB-SubCell"/>
</dbReference>
<reference evidence="9" key="1">
    <citation type="submission" date="2021-03" db="EMBL/GenBank/DDBJ databases">
        <authorList>
            <person name="So Y."/>
        </authorList>
    </citation>
    <scope>NUCLEOTIDE SEQUENCE</scope>
    <source>
        <strain evidence="9">SG15</strain>
    </source>
</reference>
<dbReference type="EMBL" id="JAGIZA010000004">
    <property type="protein sequence ID" value="MBP0493013.1"/>
    <property type="molecule type" value="Genomic_DNA"/>
</dbReference>
<accession>A0A940MWL2</accession>
<evidence type="ECO:0000256" key="2">
    <source>
        <dbReference type="ARBA" id="ARBA00009773"/>
    </source>
</evidence>
<comment type="caution">
    <text evidence="9">The sequence shown here is derived from an EMBL/GenBank/DDBJ whole genome shotgun (WGS) entry which is preliminary data.</text>
</comment>
<dbReference type="PANTHER" id="PTHR21716">
    <property type="entry name" value="TRANSMEMBRANE PROTEIN"/>
    <property type="match status" value="1"/>
</dbReference>
<keyword evidence="5 8" id="KW-0812">Transmembrane</keyword>
<protein>
    <submittedName>
        <fullName evidence="9">AI-2E family transporter</fullName>
    </submittedName>
</protein>
<keyword evidence="3" id="KW-0813">Transport</keyword>
<dbReference type="InterPro" id="IPR002549">
    <property type="entry name" value="AI-2E-like"/>
</dbReference>
<dbReference type="Proteomes" id="UP000677537">
    <property type="component" value="Unassembled WGS sequence"/>
</dbReference>
<keyword evidence="6 8" id="KW-1133">Transmembrane helix</keyword>
<feature type="transmembrane region" description="Helical" evidence="8">
    <location>
        <begin position="240"/>
        <end position="260"/>
    </location>
</feature>
<sequence>MTDDKQFLIRLIGVVALAALLAGCFFVLRPFLSSLLWAAILAFTTWPLYRLLTDRVGLGSSWAAAVMVVVMMLVIGLPLAIAAPTNRAEIDGLRHAVENFTTDGLPALVDWIGRLPLVGAFLKERLDAVDLGVGNLLNVLRPYLGNVAQTAFGLVLSIVSGVAELLIAILLSFFFFRDGPRMAQALDRMSERVAGGRGRRLVALTGAVTQGVIYGLLGTAVVQGAMTAFGLWLSGVPQPALLGVLAGLISILPIGAPVVWIPATIWLLASGSTGWGIFMGLYGAFGISSVDNFIRPWLISRGADLPLLLTMLGALGGAVAFGLLGLFLGPVLLAIVFTIIKDWTQEGGGRSGPMVM</sequence>
<comment type="similarity">
    <text evidence="2">Belongs to the autoinducer-2 exporter (AI-2E) (TC 2.A.86) family.</text>
</comment>
<dbReference type="AlphaFoldDB" id="A0A940MWL2"/>
<name>A0A940MWL2_9PROT</name>
<comment type="subcellular location">
    <subcellularLocation>
        <location evidence="1">Cell membrane</location>
        <topology evidence="1">Multi-pass membrane protein</topology>
    </subcellularLocation>
</comment>
<keyword evidence="7 8" id="KW-0472">Membrane</keyword>